<dbReference type="AlphaFoldDB" id="A0A1Y3XSY5"/>
<evidence type="ECO:0000313" key="2">
    <source>
        <dbReference type="Proteomes" id="UP000195781"/>
    </source>
</evidence>
<keyword evidence="2" id="KW-1185">Reference proteome</keyword>
<dbReference type="EMBL" id="NFIE01000011">
    <property type="protein sequence ID" value="OUN88595.1"/>
    <property type="molecule type" value="Genomic_DNA"/>
</dbReference>
<reference evidence="2" key="1">
    <citation type="submission" date="2017-04" db="EMBL/GenBank/DDBJ databases">
        <title>Function of individual gut microbiota members based on whole genome sequencing of pure cultures obtained from chicken caecum.</title>
        <authorList>
            <person name="Medvecky M."/>
            <person name="Cejkova D."/>
            <person name="Polansky O."/>
            <person name="Karasova D."/>
            <person name="Kubasova T."/>
            <person name="Cizek A."/>
            <person name="Rychlik I."/>
        </authorList>
    </citation>
    <scope>NUCLEOTIDE SEQUENCE [LARGE SCALE GENOMIC DNA]</scope>
    <source>
        <strain evidence="2">An5</strain>
    </source>
</reference>
<name>A0A1Y3XSY5_9ACTN</name>
<sequence>MPRDSHDARDAATGAVSPELDAMVCDVIGYMLDELAEGRDPGVLACAEDAGQGRIEAAFAEDGMDACLEAAQALIKENARGNRDEGLGRIERYAVAYAGVVRLESCYQDAVLVSFYERGLTDEEGAPVGYSAYVAYENAGAGDEFVWSDPAPAGEEPPFI</sequence>
<gene>
    <name evidence="1" type="ORF">B5G02_05940</name>
</gene>
<dbReference type="Proteomes" id="UP000195781">
    <property type="component" value="Unassembled WGS sequence"/>
</dbReference>
<protein>
    <submittedName>
        <fullName evidence="1">Uncharacterized protein</fullName>
    </submittedName>
</protein>
<accession>A0A1Y3XSY5</accession>
<dbReference type="OrthoDB" id="3182582at2"/>
<proteinExistence type="predicted"/>
<organism evidence="1 2">
    <name type="scientific">[Collinsella] massiliensis</name>
    <dbReference type="NCBI Taxonomy" id="1232426"/>
    <lineage>
        <taxon>Bacteria</taxon>
        <taxon>Bacillati</taxon>
        <taxon>Actinomycetota</taxon>
        <taxon>Coriobacteriia</taxon>
        <taxon>Coriobacteriales</taxon>
        <taxon>Coriobacteriaceae</taxon>
        <taxon>Enorma</taxon>
    </lineage>
</organism>
<dbReference type="RefSeq" id="WP_094335557.1">
    <property type="nucleotide sequence ID" value="NZ_NFIE01000011.1"/>
</dbReference>
<comment type="caution">
    <text evidence="1">The sequence shown here is derived from an EMBL/GenBank/DDBJ whole genome shotgun (WGS) entry which is preliminary data.</text>
</comment>
<evidence type="ECO:0000313" key="1">
    <source>
        <dbReference type="EMBL" id="OUN88595.1"/>
    </source>
</evidence>